<accession>A0A2G7FQZ2</accession>
<reference evidence="9 10" key="1">
    <citation type="submission" date="2017-05" db="EMBL/GenBank/DDBJ databases">
        <title>Genome sequence for an aflatoxigenic pathogen of Argentinian peanut, Aspergillus arachidicola.</title>
        <authorList>
            <person name="Moore G."/>
            <person name="Beltz S.B."/>
            <person name="Mack B.M."/>
        </authorList>
    </citation>
    <scope>NUCLEOTIDE SEQUENCE [LARGE SCALE GENOMIC DNA]</scope>
    <source>
        <strain evidence="9 10">CBS 117610</strain>
    </source>
</reference>
<dbReference type="GO" id="GO:0016020">
    <property type="term" value="C:membrane"/>
    <property type="evidence" value="ECO:0007669"/>
    <property type="project" value="UniProtKB-SubCell"/>
</dbReference>
<dbReference type="PANTHER" id="PTHR33048">
    <property type="entry name" value="PTH11-LIKE INTEGRAL MEMBRANE PROTEIN (AFU_ORTHOLOGUE AFUA_5G11245)"/>
    <property type="match status" value="1"/>
</dbReference>
<keyword evidence="3 7" id="KW-1133">Transmembrane helix</keyword>
<dbReference type="InterPro" id="IPR052337">
    <property type="entry name" value="SAT4-like"/>
</dbReference>
<keyword evidence="2 7" id="KW-0812">Transmembrane</keyword>
<evidence type="ECO:0000313" key="9">
    <source>
        <dbReference type="EMBL" id="PIG82983.1"/>
    </source>
</evidence>
<feature type="transmembrane region" description="Helical" evidence="7">
    <location>
        <begin position="25"/>
        <end position="45"/>
    </location>
</feature>
<evidence type="ECO:0000256" key="2">
    <source>
        <dbReference type="ARBA" id="ARBA00022692"/>
    </source>
</evidence>
<evidence type="ECO:0000256" key="1">
    <source>
        <dbReference type="ARBA" id="ARBA00004141"/>
    </source>
</evidence>
<feature type="domain" description="Rhodopsin" evidence="8">
    <location>
        <begin position="42"/>
        <end position="303"/>
    </location>
</feature>
<evidence type="ECO:0000256" key="7">
    <source>
        <dbReference type="SAM" id="Phobius"/>
    </source>
</evidence>
<evidence type="ECO:0000313" key="10">
    <source>
        <dbReference type="Proteomes" id="UP000231358"/>
    </source>
</evidence>
<dbReference type="Proteomes" id="UP000231358">
    <property type="component" value="Unassembled WGS sequence"/>
</dbReference>
<feature type="transmembrane region" description="Helical" evidence="7">
    <location>
        <begin position="159"/>
        <end position="183"/>
    </location>
</feature>
<keyword evidence="4 7" id="KW-0472">Membrane</keyword>
<comment type="subcellular location">
    <subcellularLocation>
        <location evidence="1">Membrane</location>
        <topology evidence="1">Multi-pass membrane protein</topology>
    </subcellularLocation>
</comment>
<dbReference type="InterPro" id="IPR049326">
    <property type="entry name" value="Rhodopsin_dom_fungi"/>
</dbReference>
<evidence type="ECO:0000256" key="5">
    <source>
        <dbReference type="ARBA" id="ARBA00038359"/>
    </source>
</evidence>
<feature type="transmembrane region" description="Helical" evidence="7">
    <location>
        <begin position="125"/>
        <end position="147"/>
    </location>
</feature>
<protein>
    <submittedName>
        <fullName evidence="9">Integral membrane protein PTH11-like protein</fullName>
    </submittedName>
</protein>
<dbReference type="AlphaFoldDB" id="A0A2G7FQZ2"/>
<dbReference type="PANTHER" id="PTHR33048:SF163">
    <property type="entry name" value="INTEGRAL MEMBRANE PROTEIN (AFU_ORTHOLOGUE AFUA_8G05510)"/>
    <property type="match status" value="1"/>
</dbReference>
<feature type="transmembrane region" description="Helical" evidence="7">
    <location>
        <begin position="279"/>
        <end position="301"/>
    </location>
</feature>
<organism evidence="9 10">
    <name type="scientific">Aspergillus arachidicola</name>
    <dbReference type="NCBI Taxonomy" id="656916"/>
    <lineage>
        <taxon>Eukaryota</taxon>
        <taxon>Fungi</taxon>
        <taxon>Dikarya</taxon>
        <taxon>Ascomycota</taxon>
        <taxon>Pezizomycotina</taxon>
        <taxon>Eurotiomycetes</taxon>
        <taxon>Eurotiomycetidae</taxon>
        <taxon>Eurotiales</taxon>
        <taxon>Aspergillaceae</taxon>
        <taxon>Aspergillus</taxon>
        <taxon>Aspergillus subgen. Circumdati</taxon>
    </lineage>
</organism>
<feature type="transmembrane region" description="Helical" evidence="7">
    <location>
        <begin position="57"/>
        <end position="78"/>
    </location>
</feature>
<keyword evidence="10" id="KW-1185">Reference proteome</keyword>
<evidence type="ECO:0000256" key="4">
    <source>
        <dbReference type="ARBA" id="ARBA00023136"/>
    </source>
</evidence>
<feature type="transmembrane region" description="Helical" evidence="7">
    <location>
        <begin position="203"/>
        <end position="226"/>
    </location>
</feature>
<evidence type="ECO:0000256" key="6">
    <source>
        <dbReference type="SAM" id="MobiDB-lite"/>
    </source>
</evidence>
<gene>
    <name evidence="9" type="ORF">AARAC_007418</name>
</gene>
<feature type="transmembrane region" description="Helical" evidence="7">
    <location>
        <begin position="238"/>
        <end position="259"/>
    </location>
</feature>
<comment type="similarity">
    <text evidence="5">Belongs to the SAT4 family.</text>
</comment>
<proteinExistence type="inferred from homology"/>
<evidence type="ECO:0000256" key="3">
    <source>
        <dbReference type="ARBA" id="ARBA00022989"/>
    </source>
</evidence>
<name>A0A2G7FQZ2_9EURO</name>
<feature type="region of interest" description="Disordered" evidence="6">
    <location>
        <begin position="327"/>
        <end position="358"/>
    </location>
</feature>
<comment type="caution">
    <text evidence="9">The sequence shown here is derived from an EMBL/GenBank/DDBJ whole genome shotgun (WGS) entry which is preliminary data.</text>
</comment>
<dbReference type="EMBL" id="NEXV01000469">
    <property type="protein sequence ID" value="PIG82983.1"/>
    <property type="molecule type" value="Genomic_DNA"/>
</dbReference>
<sequence length="405" mass="45179">MVTVTDIFGPQPPGIDLNDNQTPQINATVIALYIVAVIAAILRFVTRIKVQKISLGIDDRLIAASLIPLTTLLVATIIGKDVNIISMEAKIRVADCCQLSAGYCGLGKHVWRGTLDDVVNMRKILFAYIFIYPVLLPSIKVSIILLYRQIFGMNWMMWVCLTLSIGHGACCMIAFLCSCRLLSYFYTQFADPSGGKCIINLYAFYLGNAATNVFTDIITLLVPIPIISRLQIRPMQKVLVSGIFLLGWFVSVGSMGRIYYLTLLATNPDINWVMGNIYLWSTIEPCIGIVCACLPTLNALLRRTTKLVLGPDTERLFGSYSLSASRRKRRDRSQSKSRSFQRLDGNEATPNSQLRPEDEKVLTTVSAHSEPNSYERDTGSVMLMDDSARMAITVKHDFDWSEDHP</sequence>
<evidence type="ECO:0000259" key="8">
    <source>
        <dbReference type="Pfam" id="PF20684"/>
    </source>
</evidence>
<dbReference type="Pfam" id="PF20684">
    <property type="entry name" value="Fung_rhodopsin"/>
    <property type="match status" value="1"/>
</dbReference>
<dbReference type="STRING" id="656916.A0A2G7FQZ2"/>